<sequence>MTGFGQEETAGNGILKEILEVVWAPITLGPALSPALQQFSVQIFRSGPGREAMLQYQGPCLREAQKTRELSPEPKKEIRNGLHLNEQENSLLGPTLARLKRRPLN</sequence>
<name>A0A151MBX9_ALLMI</name>
<reference evidence="2 3" key="1">
    <citation type="journal article" date="2012" name="Genome Biol.">
        <title>Sequencing three crocodilian genomes to illuminate the evolution of archosaurs and amniotes.</title>
        <authorList>
            <person name="St John J.A."/>
            <person name="Braun E.L."/>
            <person name="Isberg S.R."/>
            <person name="Miles L.G."/>
            <person name="Chong A.Y."/>
            <person name="Gongora J."/>
            <person name="Dalzell P."/>
            <person name="Moran C."/>
            <person name="Bed'hom B."/>
            <person name="Abzhanov A."/>
            <person name="Burgess S.C."/>
            <person name="Cooksey A.M."/>
            <person name="Castoe T.A."/>
            <person name="Crawford N.G."/>
            <person name="Densmore L.D."/>
            <person name="Drew J.C."/>
            <person name="Edwards S.V."/>
            <person name="Faircloth B.C."/>
            <person name="Fujita M.K."/>
            <person name="Greenwold M.J."/>
            <person name="Hoffmann F.G."/>
            <person name="Howard J.M."/>
            <person name="Iguchi T."/>
            <person name="Janes D.E."/>
            <person name="Khan S.Y."/>
            <person name="Kohno S."/>
            <person name="de Koning A.J."/>
            <person name="Lance S.L."/>
            <person name="McCarthy F.M."/>
            <person name="McCormack J.E."/>
            <person name="Merchant M.E."/>
            <person name="Peterson D.G."/>
            <person name="Pollock D.D."/>
            <person name="Pourmand N."/>
            <person name="Raney B.J."/>
            <person name="Roessler K.A."/>
            <person name="Sanford J.R."/>
            <person name="Sawyer R.H."/>
            <person name="Schmidt C.J."/>
            <person name="Triplett E.W."/>
            <person name="Tuberville T.D."/>
            <person name="Venegas-Anaya M."/>
            <person name="Howard J.T."/>
            <person name="Jarvis E.D."/>
            <person name="Guillette L.J.Jr."/>
            <person name="Glenn T.C."/>
            <person name="Green R.E."/>
            <person name="Ray D.A."/>
        </authorList>
    </citation>
    <scope>NUCLEOTIDE SEQUENCE [LARGE SCALE GENOMIC DNA]</scope>
    <source>
        <strain evidence="2">KSC_2009_1</strain>
    </source>
</reference>
<evidence type="ECO:0000313" key="2">
    <source>
        <dbReference type="EMBL" id="KYO22036.1"/>
    </source>
</evidence>
<dbReference type="EMBL" id="AKHW03006283">
    <property type="protein sequence ID" value="KYO22036.1"/>
    <property type="molecule type" value="Genomic_DNA"/>
</dbReference>
<dbReference type="AlphaFoldDB" id="A0A151MBX9"/>
<evidence type="ECO:0000313" key="3">
    <source>
        <dbReference type="Proteomes" id="UP000050525"/>
    </source>
</evidence>
<accession>A0A151MBX9</accession>
<evidence type="ECO:0000256" key="1">
    <source>
        <dbReference type="SAM" id="MobiDB-lite"/>
    </source>
</evidence>
<comment type="caution">
    <text evidence="2">The sequence shown here is derived from an EMBL/GenBank/DDBJ whole genome shotgun (WGS) entry which is preliminary data.</text>
</comment>
<keyword evidence="3" id="KW-1185">Reference proteome</keyword>
<feature type="region of interest" description="Disordered" evidence="1">
    <location>
        <begin position="64"/>
        <end position="86"/>
    </location>
</feature>
<feature type="compositionally biased region" description="Basic and acidic residues" evidence="1">
    <location>
        <begin position="64"/>
        <end position="80"/>
    </location>
</feature>
<protein>
    <submittedName>
        <fullName evidence="2">Uncharacterized protein</fullName>
    </submittedName>
</protein>
<dbReference type="Proteomes" id="UP000050525">
    <property type="component" value="Unassembled WGS sequence"/>
</dbReference>
<proteinExistence type="predicted"/>
<gene>
    <name evidence="2" type="ORF">Y1Q_0000659</name>
</gene>
<organism evidence="2 3">
    <name type="scientific">Alligator mississippiensis</name>
    <name type="common">American alligator</name>
    <dbReference type="NCBI Taxonomy" id="8496"/>
    <lineage>
        <taxon>Eukaryota</taxon>
        <taxon>Metazoa</taxon>
        <taxon>Chordata</taxon>
        <taxon>Craniata</taxon>
        <taxon>Vertebrata</taxon>
        <taxon>Euteleostomi</taxon>
        <taxon>Archelosauria</taxon>
        <taxon>Archosauria</taxon>
        <taxon>Crocodylia</taxon>
        <taxon>Alligatoridae</taxon>
        <taxon>Alligatorinae</taxon>
        <taxon>Alligator</taxon>
    </lineage>
</organism>